<evidence type="ECO:0000256" key="1">
    <source>
        <dbReference type="ARBA" id="ARBA00010050"/>
    </source>
</evidence>
<evidence type="ECO:0008006" key="6">
    <source>
        <dbReference type="Google" id="ProtNLM"/>
    </source>
</evidence>
<evidence type="ECO:0000313" key="5">
    <source>
        <dbReference type="Proteomes" id="UP000319731"/>
    </source>
</evidence>
<dbReference type="InterPro" id="IPR011990">
    <property type="entry name" value="TPR-like_helical_dom_sf"/>
</dbReference>
<dbReference type="STRING" id="1806994.A0A507C2C4"/>
<accession>A0A507C2C4</accession>
<keyword evidence="3" id="KW-0653">Protein transport</keyword>
<dbReference type="GO" id="GO:0019905">
    <property type="term" value="F:syntaxin binding"/>
    <property type="evidence" value="ECO:0007669"/>
    <property type="project" value="TreeGrafter"/>
</dbReference>
<dbReference type="PANTHER" id="PTHR13768:SF8">
    <property type="entry name" value="ALPHA-SOLUBLE NSF ATTACHMENT PROTEIN"/>
    <property type="match status" value="1"/>
</dbReference>
<dbReference type="GO" id="GO:0005774">
    <property type="term" value="C:vacuolar membrane"/>
    <property type="evidence" value="ECO:0007669"/>
    <property type="project" value="TreeGrafter"/>
</dbReference>
<name>A0A507C2C4_9FUNG</name>
<sequence>MFLSKQEQKAPSTVTGVFKTGISLLTTGRPALPEFKVTNYVFFSIVTVEDGRSFLGIFDQWFAWQEPVQQNSNSSNGKEEQAEALKERAMKLKTQKSYGSAAQTYRQAAQLYEGGGSLGEYEAAVCYEEAYKCFKVAKSSELALDCLEAAASRFSNRDSTRSRAARLYESAASNLKAQRQGEKAAQYFGRASSLYEPGETQSLLAKAQEAETLAEFSKFSSAIVKYRELIQESRSVESLKFSMPMHIFSAILCALQLDDWSMVAKLVGDGKASSSMFEPSTECRFVESLIQCHDDGDAGEFVRECSNFERTHSLIPWKSRCLATIKDNMSRAASSIR</sequence>
<organism evidence="4 5">
    <name type="scientific">Synchytrium microbalum</name>
    <dbReference type="NCBI Taxonomy" id="1806994"/>
    <lineage>
        <taxon>Eukaryota</taxon>
        <taxon>Fungi</taxon>
        <taxon>Fungi incertae sedis</taxon>
        <taxon>Chytridiomycota</taxon>
        <taxon>Chytridiomycota incertae sedis</taxon>
        <taxon>Chytridiomycetes</taxon>
        <taxon>Synchytriales</taxon>
        <taxon>Synchytriaceae</taxon>
        <taxon>Synchytrium</taxon>
    </lineage>
</organism>
<dbReference type="AlphaFoldDB" id="A0A507C2C4"/>
<proteinExistence type="inferred from homology"/>
<dbReference type="Pfam" id="PF14938">
    <property type="entry name" value="SNAP"/>
    <property type="match status" value="1"/>
</dbReference>
<evidence type="ECO:0000256" key="3">
    <source>
        <dbReference type="ARBA" id="ARBA00022927"/>
    </source>
</evidence>
<evidence type="ECO:0000313" key="4">
    <source>
        <dbReference type="EMBL" id="TPX35277.1"/>
    </source>
</evidence>
<gene>
    <name evidence="4" type="ORF">SmJEL517_g02236</name>
</gene>
<reference evidence="4 5" key="1">
    <citation type="journal article" date="2019" name="Sci. Rep.">
        <title>Comparative genomics of chytrid fungi reveal insights into the obligate biotrophic and pathogenic lifestyle of Synchytrium endobioticum.</title>
        <authorList>
            <person name="van de Vossenberg B.T.L.H."/>
            <person name="Warris S."/>
            <person name="Nguyen H.D.T."/>
            <person name="van Gent-Pelzer M.P.E."/>
            <person name="Joly D.L."/>
            <person name="van de Geest H.C."/>
            <person name="Bonants P.J.M."/>
            <person name="Smith D.S."/>
            <person name="Levesque C.A."/>
            <person name="van der Lee T.A.J."/>
        </authorList>
    </citation>
    <scope>NUCLEOTIDE SEQUENCE [LARGE SCALE GENOMIC DNA]</scope>
    <source>
        <strain evidence="4 5">JEL517</strain>
    </source>
</reference>
<dbReference type="GO" id="GO:0006886">
    <property type="term" value="P:intracellular protein transport"/>
    <property type="evidence" value="ECO:0007669"/>
    <property type="project" value="InterPro"/>
</dbReference>
<dbReference type="Gene3D" id="1.25.40.10">
    <property type="entry name" value="Tetratricopeptide repeat domain"/>
    <property type="match status" value="1"/>
</dbReference>
<dbReference type="Proteomes" id="UP000319731">
    <property type="component" value="Unassembled WGS sequence"/>
</dbReference>
<dbReference type="SUPFAM" id="SSF48452">
    <property type="entry name" value="TPR-like"/>
    <property type="match status" value="1"/>
</dbReference>
<dbReference type="PANTHER" id="PTHR13768">
    <property type="entry name" value="SOLUBLE NSF ATTACHMENT PROTEIN SNAP"/>
    <property type="match status" value="1"/>
</dbReference>
<dbReference type="GeneID" id="42003461"/>
<dbReference type="EMBL" id="QEAO01000009">
    <property type="protein sequence ID" value="TPX35277.1"/>
    <property type="molecule type" value="Genomic_DNA"/>
</dbReference>
<dbReference type="RefSeq" id="XP_031025804.1">
    <property type="nucleotide sequence ID" value="XM_031168164.1"/>
</dbReference>
<keyword evidence="5" id="KW-1185">Reference proteome</keyword>
<keyword evidence="2" id="KW-0813">Transport</keyword>
<comment type="caution">
    <text evidence="4">The sequence shown here is derived from an EMBL/GenBank/DDBJ whole genome shotgun (WGS) entry which is preliminary data.</text>
</comment>
<evidence type="ECO:0000256" key="2">
    <source>
        <dbReference type="ARBA" id="ARBA00022448"/>
    </source>
</evidence>
<comment type="similarity">
    <text evidence="1">Belongs to the SNAP family.</text>
</comment>
<dbReference type="GO" id="GO:0005483">
    <property type="term" value="F:soluble NSF attachment protein activity"/>
    <property type="evidence" value="ECO:0007669"/>
    <property type="project" value="TreeGrafter"/>
</dbReference>
<dbReference type="InterPro" id="IPR000744">
    <property type="entry name" value="NSF_attach"/>
</dbReference>
<dbReference type="GO" id="GO:0035494">
    <property type="term" value="P:SNARE complex disassembly"/>
    <property type="evidence" value="ECO:0007669"/>
    <property type="project" value="TreeGrafter"/>
</dbReference>
<dbReference type="OrthoDB" id="2136608at2759"/>
<dbReference type="GO" id="GO:0031201">
    <property type="term" value="C:SNARE complex"/>
    <property type="evidence" value="ECO:0007669"/>
    <property type="project" value="TreeGrafter"/>
</dbReference>
<protein>
    <recommendedName>
        <fullName evidence="6">Alpha-soluble NSF attachment protein</fullName>
    </recommendedName>
</protein>